<keyword evidence="4 5" id="KW-0539">Nucleus</keyword>
<evidence type="ECO:0000256" key="5">
    <source>
        <dbReference type="RuleBase" id="RU364032"/>
    </source>
</evidence>
<evidence type="ECO:0000259" key="9">
    <source>
        <dbReference type="Pfam" id="PF17404"/>
    </source>
</evidence>
<feature type="domain" description="Nrap protein" evidence="9">
    <location>
        <begin position="520"/>
        <end position="676"/>
    </location>
</feature>
<dbReference type="InterPro" id="IPR035370">
    <property type="entry name" value="Nrap_D5"/>
</dbReference>
<dbReference type="GO" id="GO:0034456">
    <property type="term" value="C:UTP-C complex"/>
    <property type="evidence" value="ECO:0007669"/>
    <property type="project" value="TreeGrafter"/>
</dbReference>
<evidence type="ECO:0000259" key="11">
    <source>
        <dbReference type="Pfam" id="PF17406"/>
    </source>
</evidence>
<feature type="region of interest" description="Disordered" evidence="6">
    <location>
        <begin position="1090"/>
        <end position="1116"/>
    </location>
</feature>
<dbReference type="EMBL" id="CABVLU010000004">
    <property type="protein sequence ID" value="VVT56378.1"/>
    <property type="molecule type" value="Genomic_DNA"/>
</dbReference>
<dbReference type="InterPro" id="IPR005554">
    <property type="entry name" value="NOL6/Upt22"/>
</dbReference>
<dbReference type="Pfam" id="PF17405">
    <property type="entry name" value="Nrap_D4"/>
    <property type="match status" value="1"/>
</dbReference>
<dbReference type="GO" id="GO:0006409">
    <property type="term" value="P:tRNA export from nucleus"/>
    <property type="evidence" value="ECO:0007669"/>
    <property type="project" value="TreeGrafter"/>
</dbReference>
<evidence type="ECO:0000313" key="13">
    <source>
        <dbReference type="EMBL" id="VVT56378.1"/>
    </source>
</evidence>
<dbReference type="AlphaFoldDB" id="A0A5E8C3L4"/>
<feature type="region of interest" description="Disordered" evidence="6">
    <location>
        <begin position="1"/>
        <end position="94"/>
    </location>
</feature>
<feature type="compositionally biased region" description="Acidic residues" evidence="6">
    <location>
        <begin position="47"/>
        <end position="73"/>
    </location>
</feature>
<keyword evidence="5" id="KW-0698">rRNA processing</keyword>
<dbReference type="InterPro" id="IPR035082">
    <property type="entry name" value="Nrap_D1"/>
</dbReference>
<comment type="similarity">
    <text evidence="2 5">Belongs to the NRAP family.</text>
</comment>
<evidence type="ECO:0000259" key="12">
    <source>
        <dbReference type="Pfam" id="PF17407"/>
    </source>
</evidence>
<dbReference type="Proteomes" id="UP000398389">
    <property type="component" value="Unassembled WGS sequence"/>
</dbReference>
<dbReference type="GO" id="GO:0032545">
    <property type="term" value="C:CURI complex"/>
    <property type="evidence" value="ECO:0007669"/>
    <property type="project" value="TreeGrafter"/>
</dbReference>
<reference evidence="13 14" key="1">
    <citation type="submission" date="2019-09" db="EMBL/GenBank/DDBJ databases">
        <authorList>
            <person name="Brejova B."/>
        </authorList>
    </citation>
    <scope>NUCLEOTIDE SEQUENCE [LARGE SCALE GENOMIC DNA]</scope>
</reference>
<feature type="domain" description="Nrap protein" evidence="8">
    <location>
        <begin position="369"/>
        <end position="514"/>
    </location>
</feature>
<comment type="subcellular location">
    <subcellularLocation>
        <location evidence="1 5">Nucleus</location>
        <location evidence="1 5">Nucleolus</location>
    </subcellularLocation>
</comment>
<dbReference type="Pfam" id="PF17404">
    <property type="entry name" value="Nrap_D3"/>
    <property type="match status" value="1"/>
</dbReference>
<dbReference type="Pfam" id="PF03813">
    <property type="entry name" value="Nrap"/>
    <property type="match status" value="1"/>
</dbReference>
<dbReference type="InterPro" id="IPR035369">
    <property type="entry name" value="Nrap_D4"/>
</dbReference>
<dbReference type="Pfam" id="PF17406">
    <property type="entry name" value="Nrap_D5"/>
    <property type="match status" value="1"/>
</dbReference>
<evidence type="ECO:0000256" key="3">
    <source>
        <dbReference type="ARBA" id="ARBA00022884"/>
    </source>
</evidence>
<keyword evidence="14" id="KW-1185">Reference proteome</keyword>
<name>A0A5E8C3L4_9ASCO</name>
<dbReference type="Pfam" id="PF17407">
    <property type="entry name" value="Nrap_D6"/>
    <property type="match status" value="1"/>
</dbReference>
<dbReference type="Gene3D" id="3.30.70.3020">
    <property type="match status" value="1"/>
</dbReference>
<dbReference type="PANTHER" id="PTHR17972:SF0">
    <property type="entry name" value="NUCLEOLAR PROTEIN 6"/>
    <property type="match status" value="1"/>
</dbReference>
<dbReference type="GO" id="GO:0006364">
    <property type="term" value="P:rRNA processing"/>
    <property type="evidence" value="ECO:0007669"/>
    <property type="project" value="UniProtKB-KW"/>
</dbReference>
<dbReference type="InterPro" id="IPR035367">
    <property type="entry name" value="Nrap_D2"/>
</dbReference>
<keyword evidence="5" id="KW-0690">Ribosome biogenesis</keyword>
<evidence type="ECO:0000259" key="7">
    <source>
        <dbReference type="Pfam" id="PF03813"/>
    </source>
</evidence>
<dbReference type="PANTHER" id="PTHR17972">
    <property type="entry name" value="NUCLEOLAR RNA-ASSOCIATED PROTEIN"/>
    <property type="match status" value="1"/>
</dbReference>
<dbReference type="InterPro" id="IPR035368">
    <property type="entry name" value="Nrap_D3"/>
</dbReference>
<protein>
    <recommendedName>
        <fullName evidence="5">U3 small nucleolar RNA-associated protein 22</fullName>
    </recommendedName>
</protein>
<feature type="domain" description="Nrap protein" evidence="11">
    <location>
        <begin position="890"/>
        <end position="1074"/>
    </location>
</feature>
<dbReference type="Gene3D" id="1.10.1410.10">
    <property type="match status" value="2"/>
</dbReference>
<dbReference type="Gene3D" id="3.30.70.3030">
    <property type="match status" value="1"/>
</dbReference>
<evidence type="ECO:0000256" key="6">
    <source>
        <dbReference type="SAM" id="MobiDB-lite"/>
    </source>
</evidence>
<evidence type="ECO:0000313" key="14">
    <source>
        <dbReference type="Proteomes" id="UP000398389"/>
    </source>
</evidence>
<feature type="domain" description="Nrap protein" evidence="12">
    <location>
        <begin position="1076"/>
        <end position="1246"/>
    </location>
</feature>
<gene>
    <name evidence="13" type="ORF">SAPINGB_P005022</name>
</gene>
<evidence type="ECO:0000256" key="4">
    <source>
        <dbReference type="ARBA" id="ARBA00023242"/>
    </source>
</evidence>
<organism evidence="13 14">
    <name type="scientific">Magnusiomyces paraingens</name>
    <dbReference type="NCBI Taxonomy" id="2606893"/>
    <lineage>
        <taxon>Eukaryota</taxon>
        <taxon>Fungi</taxon>
        <taxon>Dikarya</taxon>
        <taxon>Ascomycota</taxon>
        <taxon>Saccharomycotina</taxon>
        <taxon>Dipodascomycetes</taxon>
        <taxon>Dipodascales</taxon>
        <taxon>Dipodascaceae</taxon>
        <taxon>Magnusiomyces</taxon>
    </lineage>
</organism>
<dbReference type="RefSeq" id="XP_031855628.1">
    <property type="nucleotide sequence ID" value="XM_031999737.1"/>
</dbReference>
<feature type="domain" description="Nrap protein" evidence="7">
    <location>
        <begin position="218"/>
        <end position="363"/>
    </location>
</feature>
<sequence length="1250" mass="141621">MVGKRKREAVSLLKESSSNNKVSGKPINKKPSSKKVTDVSSEPDLLTSEEDDDDSLSEDEESDEEKVEDEEEGSNGHAQEDEIEEENKKAVKNKEVSAQDVQAAREAPELFKSSLFKLKIDEMLKTVKINDKTTKKMEKILFKLNSLIKSIAATEELSLDDAEEVIRKSSTKIAIPFSNPKPARDIKYSFQYLPPASVNVVGGFSLKTIIRQPEGNVIDMIVVMPKDLIQSKDYLNYRYLHKRAFYIAYLVKELQKISSQEKLPFIFSYKYLNDDPLKPVIRITSAHGKSDLHFGSSKFSIHILVALPQNAFDYKKLSPEKNAIRVQLPPSKEDLTMPATPLYNFSILTDATYTTYNEFLHRAVIDCESFKDACQLGRLWLFQRGFSSSAFAGGFGHFEWAMLTAILLNGTRSDTHTLLKGYSSYQLFKGVLQFLSSVDLQQNALSFSAQEGQTSKFSANELDVPLVTDRDYYTNIFANVSKSSYSMIRHEASVSCDLLLDNSKDRFDFIFLRKLFVSELRYDTYLTVELPIPDDDLSYTPFEKIKYPSYKRYFAEKLFRTLSDGYVGRAHNIHITYKETPYWGLERRRMHEVKNGDTVMVGLLLDDHECEKILTFGPVPDDSKHKEEAQAFAKFWGNKSEIRKFKDGTLRLVVEWKPNPHRFIVFSIAKYLVEEYFGSETASTLSFGNQALLDVLKVPNLPQANALRVSGTNFFQLKRESFAAATQHLSEMSLDINMLISRVSEASPSLRDSSIVAPSPFDIDGDDCVAWGIIEFETSQKWPETIRAVEETKTAFLLKLAEAVNSADIYSASVGTDQGLIMPNDKIRFLQLVTPDGFIFRFRIKTEVDEYLYTEFDKLTNATSYLAKYNRLYSGVIVHTRSILTLSRRFPFYSSAVRLLKTWFNSHLLTSQISEELIELLALKPFLDSAPYVPPSSPSSAFCRTLEFIANWNWRDEPLILDIKRIADRDLEKQEEVFNRASAVEGVQMDNSKYLQLLESFNVLRKSDPSLSHATMFVGTQDDDTGIRWSQNFTPSTTNIVSTSRMTALARAALNLLTNPRFTEEVKVAQIFKPSLSDYDIVLHVRDPQFGQNRNTNGTSNDARADESKPQKKKKTGGYRNLQLLTSFPSGDELIYKISRPIELFYKDLVEKYKDSIIFFHGSLDCSSAPSLIAGIWQQGINEPKPFKVNLGYSTIPVTAVSDGGSERSGGKTKNGKGSSSNLVVLNKQAIMEEMEQLGGELIEEIQLKM</sequence>
<dbReference type="GO" id="GO:0003723">
    <property type="term" value="F:RNA binding"/>
    <property type="evidence" value="ECO:0007669"/>
    <property type="project" value="UniProtKB-KW"/>
</dbReference>
<dbReference type="InterPro" id="IPR035371">
    <property type="entry name" value="Nrap_D6"/>
</dbReference>
<feature type="compositionally biased region" description="Polar residues" evidence="6">
    <location>
        <begin position="1090"/>
        <end position="1102"/>
    </location>
</feature>
<evidence type="ECO:0000256" key="1">
    <source>
        <dbReference type="ARBA" id="ARBA00004604"/>
    </source>
</evidence>
<dbReference type="Pfam" id="PF17403">
    <property type="entry name" value="Nrap_D2"/>
    <property type="match status" value="1"/>
</dbReference>
<keyword evidence="5" id="KW-0687">Ribonucleoprotein</keyword>
<proteinExistence type="inferred from homology"/>
<evidence type="ECO:0000256" key="2">
    <source>
        <dbReference type="ARBA" id="ARBA00006674"/>
    </source>
</evidence>
<dbReference type="GO" id="GO:0032040">
    <property type="term" value="C:small-subunit processome"/>
    <property type="evidence" value="ECO:0007669"/>
    <property type="project" value="TreeGrafter"/>
</dbReference>
<evidence type="ECO:0000259" key="10">
    <source>
        <dbReference type="Pfam" id="PF17405"/>
    </source>
</evidence>
<feature type="domain" description="Nrap protein" evidence="10">
    <location>
        <begin position="703"/>
        <end position="887"/>
    </location>
</feature>
<dbReference type="OrthoDB" id="10251401at2759"/>
<keyword evidence="3 5" id="KW-0694">RNA-binding</keyword>
<dbReference type="GeneID" id="43583837"/>
<evidence type="ECO:0000259" key="8">
    <source>
        <dbReference type="Pfam" id="PF17403"/>
    </source>
</evidence>
<accession>A0A5E8C3L4</accession>